<evidence type="ECO:0000313" key="3">
    <source>
        <dbReference type="Proteomes" id="UP000289738"/>
    </source>
</evidence>
<dbReference type="PANTHER" id="PTHR33130">
    <property type="entry name" value="PUTATIVE (DUF1639)-RELATED"/>
    <property type="match status" value="1"/>
</dbReference>
<dbReference type="PANTHER" id="PTHR33130:SF43">
    <property type="entry name" value="OS01G0688600 PROTEIN"/>
    <property type="match status" value="1"/>
</dbReference>
<dbReference type="AlphaFoldDB" id="A0A444ZDQ8"/>
<dbReference type="STRING" id="3818.A0A444ZDQ8"/>
<organism evidence="2 3">
    <name type="scientific">Arachis hypogaea</name>
    <name type="common">Peanut</name>
    <dbReference type="NCBI Taxonomy" id="3818"/>
    <lineage>
        <taxon>Eukaryota</taxon>
        <taxon>Viridiplantae</taxon>
        <taxon>Streptophyta</taxon>
        <taxon>Embryophyta</taxon>
        <taxon>Tracheophyta</taxon>
        <taxon>Spermatophyta</taxon>
        <taxon>Magnoliopsida</taxon>
        <taxon>eudicotyledons</taxon>
        <taxon>Gunneridae</taxon>
        <taxon>Pentapetalae</taxon>
        <taxon>rosids</taxon>
        <taxon>fabids</taxon>
        <taxon>Fabales</taxon>
        <taxon>Fabaceae</taxon>
        <taxon>Papilionoideae</taxon>
        <taxon>50 kb inversion clade</taxon>
        <taxon>dalbergioids sensu lato</taxon>
        <taxon>Dalbergieae</taxon>
        <taxon>Pterocarpus clade</taxon>
        <taxon>Arachis</taxon>
    </lineage>
</organism>
<keyword evidence="3" id="KW-1185">Reference proteome</keyword>
<dbReference type="EMBL" id="SDMP01000014">
    <property type="protein sequence ID" value="RYR12315.1"/>
    <property type="molecule type" value="Genomic_DNA"/>
</dbReference>
<dbReference type="Pfam" id="PF07797">
    <property type="entry name" value="DUF1639"/>
    <property type="match status" value="1"/>
</dbReference>
<feature type="region of interest" description="Disordered" evidence="1">
    <location>
        <begin position="52"/>
        <end position="99"/>
    </location>
</feature>
<proteinExistence type="predicted"/>
<gene>
    <name evidence="2" type="ORF">Ahy_B04g069859</name>
</gene>
<reference evidence="2 3" key="1">
    <citation type="submission" date="2019-01" db="EMBL/GenBank/DDBJ databases">
        <title>Sequencing of cultivated peanut Arachis hypogaea provides insights into genome evolution and oil improvement.</title>
        <authorList>
            <person name="Chen X."/>
        </authorList>
    </citation>
    <scope>NUCLEOTIDE SEQUENCE [LARGE SCALE GENOMIC DNA]</scope>
    <source>
        <strain evidence="3">cv. Fuhuasheng</strain>
        <tissue evidence="2">Leaves</tissue>
    </source>
</reference>
<accession>A0A444ZDQ8</accession>
<feature type="compositionally biased region" description="Pro residues" evidence="1">
    <location>
        <begin position="1"/>
        <end position="14"/>
    </location>
</feature>
<sequence>MKKPPVSPDLPPPNLRATADETTRCNTANRPRKLIIKCGDRRIGCTTNKDAITATNTTGHDPGTELPQLPLEPTVNPKRRKKNNAEPKGYQSHTPWIPPSLPPTLLHDLAVTREELMHDFKISSDKIRQGNFSREDNHKPLEPTPPMVTAAVAERSPNGLKINESICDGTAETVWKGRTRSRSCNKKERPPFRFALTESEIEEDFMKMTMGENWSPRKQKKQPRNLQKQLDDLVPGFRLTEVKANLYKFLMAISKEIEY</sequence>
<protein>
    <submittedName>
        <fullName evidence="2">Uncharacterized protein</fullName>
    </submittedName>
</protein>
<dbReference type="Proteomes" id="UP000289738">
    <property type="component" value="Chromosome B04"/>
</dbReference>
<name>A0A444ZDQ8_ARAHY</name>
<comment type="caution">
    <text evidence="2">The sequence shown here is derived from an EMBL/GenBank/DDBJ whole genome shotgun (WGS) entry which is preliminary data.</text>
</comment>
<feature type="region of interest" description="Disordered" evidence="1">
    <location>
        <begin position="1"/>
        <end position="26"/>
    </location>
</feature>
<evidence type="ECO:0000256" key="1">
    <source>
        <dbReference type="SAM" id="MobiDB-lite"/>
    </source>
</evidence>
<evidence type="ECO:0000313" key="2">
    <source>
        <dbReference type="EMBL" id="RYR12315.1"/>
    </source>
</evidence>
<dbReference type="InterPro" id="IPR012438">
    <property type="entry name" value="DUF1639"/>
</dbReference>